<comment type="caution">
    <text evidence="2">The sequence shown here is derived from an EMBL/GenBank/DDBJ whole genome shotgun (WGS) entry which is preliminary data.</text>
</comment>
<evidence type="ECO:0000313" key="3">
    <source>
        <dbReference type="Proteomes" id="UP000284403"/>
    </source>
</evidence>
<dbReference type="Proteomes" id="UP000284403">
    <property type="component" value="Unassembled WGS sequence"/>
</dbReference>
<dbReference type="GeneID" id="40320562"/>
<dbReference type="SUPFAM" id="SSF56300">
    <property type="entry name" value="Metallo-dependent phosphatases"/>
    <property type="match status" value="1"/>
</dbReference>
<dbReference type="AlphaFoldDB" id="A0A422NVY1"/>
<dbReference type="GO" id="GO:0033192">
    <property type="term" value="F:calmodulin-dependent protein phosphatase activity"/>
    <property type="evidence" value="ECO:0007669"/>
    <property type="project" value="InterPro"/>
</dbReference>
<name>A0A422NVY1_9TRYP</name>
<sequence>MLAERMPMLGDKRLPDTTVLQRHFEAGGALHEADVIWLIEAAAVLFAQEPNALRLEDPITVCGDIHGQSYELITLLQLGGAPNDTQYLFLGDYVDRGIFSCEVTLPLFAFKIRYPKSFWNAAREPRVPAACLPLRIS</sequence>
<dbReference type="Pfam" id="PF00149">
    <property type="entry name" value="Metallophos"/>
    <property type="match status" value="1"/>
</dbReference>
<dbReference type="Gene3D" id="3.60.21.10">
    <property type="match status" value="1"/>
</dbReference>
<dbReference type="PRINTS" id="PR00114">
    <property type="entry name" value="STPHPHTASE"/>
</dbReference>
<dbReference type="EMBL" id="MKKU01000506">
    <property type="protein sequence ID" value="RNF09620.1"/>
    <property type="molecule type" value="Genomic_DNA"/>
</dbReference>
<dbReference type="InterPro" id="IPR006186">
    <property type="entry name" value="Ser/Thr-sp_prot-phosphatase"/>
</dbReference>
<feature type="domain" description="Serine/threonine specific protein phosphatases" evidence="1">
    <location>
        <begin position="30"/>
        <end position="137"/>
    </location>
</feature>
<dbReference type="InterPro" id="IPR029052">
    <property type="entry name" value="Metallo-depent_PP-like"/>
</dbReference>
<reference evidence="2 3" key="1">
    <citation type="journal article" date="2018" name="BMC Genomics">
        <title>Genomic comparison of Trypanosoma conorhini and Trypanosoma rangeli to Trypanosoma cruzi strains of high and low virulence.</title>
        <authorList>
            <person name="Bradwell K.R."/>
            <person name="Koparde V.N."/>
            <person name="Matveyev A.V."/>
            <person name="Serrano M.G."/>
            <person name="Alves J.M."/>
            <person name="Parikh H."/>
            <person name="Huang B."/>
            <person name="Lee V."/>
            <person name="Espinosa-Alvarez O."/>
            <person name="Ortiz P.A."/>
            <person name="Costa-Martins A.G."/>
            <person name="Teixeira M.M."/>
            <person name="Buck G.A."/>
        </authorList>
    </citation>
    <scope>NUCLEOTIDE SEQUENCE [LARGE SCALE GENOMIC DNA]</scope>
    <source>
        <strain evidence="2 3">025E</strain>
    </source>
</reference>
<protein>
    <submittedName>
        <fullName evidence="2">Serine/threonine protein phosphatase 2B catalytic subunit</fullName>
    </submittedName>
</protein>
<proteinExistence type="predicted"/>
<accession>A0A422NVY1</accession>
<dbReference type="GO" id="GO:0097720">
    <property type="term" value="P:calcineurin-mediated signaling"/>
    <property type="evidence" value="ECO:0007669"/>
    <property type="project" value="InterPro"/>
</dbReference>
<dbReference type="SMART" id="SM00156">
    <property type="entry name" value="PP2Ac"/>
    <property type="match status" value="1"/>
</dbReference>
<organism evidence="2 3">
    <name type="scientific">Trypanosoma conorhini</name>
    <dbReference type="NCBI Taxonomy" id="83891"/>
    <lineage>
        <taxon>Eukaryota</taxon>
        <taxon>Discoba</taxon>
        <taxon>Euglenozoa</taxon>
        <taxon>Kinetoplastea</taxon>
        <taxon>Metakinetoplastina</taxon>
        <taxon>Trypanosomatida</taxon>
        <taxon>Trypanosomatidae</taxon>
        <taxon>Trypanosoma</taxon>
    </lineage>
</organism>
<dbReference type="PANTHER" id="PTHR45673">
    <property type="entry name" value="SERINE/THREONINE-PROTEIN PHOSPHATASE 2B CATALYTIC SUBUNIT 1-RELATED"/>
    <property type="match status" value="1"/>
</dbReference>
<dbReference type="InterPro" id="IPR004843">
    <property type="entry name" value="Calcineurin-like_PHP"/>
</dbReference>
<dbReference type="RefSeq" id="XP_029226056.1">
    <property type="nucleotide sequence ID" value="XM_029373818.1"/>
</dbReference>
<gene>
    <name evidence="2" type="ORF">Tco025E_06951</name>
</gene>
<dbReference type="OrthoDB" id="5593063at2759"/>
<evidence type="ECO:0000259" key="1">
    <source>
        <dbReference type="SMART" id="SM00156"/>
    </source>
</evidence>
<keyword evidence="3" id="KW-1185">Reference proteome</keyword>
<dbReference type="InterPro" id="IPR043360">
    <property type="entry name" value="PP2B"/>
</dbReference>
<evidence type="ECO:0000313" key="2">
    <source>
        <dbReference type="EMBL" id="RNF09620.1"/>
    </source>
</evidence>